<protein>
    <submittedName>
        <fullName evidence="2">Uncharacterized protein</fullName>
    </submittedName>
</protein>
<evidence type="ECO:0000313" key="3">
    <source>
        <dbReference type="Proteomes" id="UP000240493"/>
    </source>
</evidence>
<evidence type="ECO:0000256" key="1">
    <source>
        <dbReference type="SAM" id="MobiDB-lite"/>
    </source>
</evidence>
<proteinExistence type="predicted"/>
<reference evidence="2 3" key="1">
    <citation type="submission" date="2016-07" db="EMBL/GenBank/DDBJ databases">
        <title>Multiple horizontal gene transfer events from other fungi enriched the ability of initially mycotrophic Trichoderma (Ascomycota) to feed on dead plant biomass.</title>
        <authorList>
            <consortium name="DOE Joint Genome Institute"/>
            <person name="Aerts A."/>
            <person name="Atanasova L."/>
            <person name="Chenthamara K."/>
            <person name="Zhang J."/>
            <person name="Grujic M."/>
            <person name="Henrissat B."/>
            <person name="Kuo A."/>
            <person name="Salamov A."/>
            <person name="Lipzen A."/>
            <person name="Labutti K."/>
            <person name="Barry K."/>
            <person name="Miao Y."/>
            <person name="Rahimi M.J."/>
            <person name="Shen Q."/>
            <person name="Grigoriev I.V."/>
            <person name="Kubicek C.P."/>
            <person name="Druzhinina I.S."/>
        </authorList>
    </citation>
    <scope>NUCLEOTIDE SEQUENCE [LARGE SCALE GENOMIC DNA]</scope>
    <source>
        <strain evidence="2 3">CBS 433.97</strain>
    </source>
</reference>
<name>A0A2T3ZFR0_TRIA4</name>
<dbReference type="Proteomes" id="UP000240493">
    <property type="component" value="Unassembled WGS sequence"/>
</dbReference>
<accession>A0A2T3ZFR0</accession>
<feature type="region of interest" description="Disordered" evidence="1">
    <location>
        <begin position="26"/>
        <end position="47"/>
    </location>
</feature>
<dbReference type="EMBL" id="KZ679259">
    <property type="protein sequence ID" value="PTB43648.1"/>
    <property type="molecule type" value="Genomic_DNA"/>
</dbReference>
<gene>
    <name evidence="2" type="ORF">M441DRAFT_376519</name>
</gene>
<keyword evidence="3" id="KW-1185">Reference proteome</keyword>
<evidence type="ECO:0000313" key="2">
    <source>
        <dbReference type="EMBL" id="PTB43648.1"/>
    </source>
</evidence>
<dbReference type="AlphaFoldDB" id="A0A2T3ZFR0"/>
<organism evidence="2 3">
    <name type="scientific">Trichoderma asperellum (strain ATCC 204424 / CBS 433.97 / NBRC 101777)</name>
    <dbReference type="NCBI Taxonomy" id="1042311"/>
    <lineage>
        <taxon>Eukaryota</taxon>
        <taxon>Fungi</taxon>
        <taxon>Dikarya</taxon>
        <taxon>Ascomycota</taxon>
        <taxon>Pezizomycotina</taxon>
        <taxon>Sordariomycetes</taxon>
        <taxon>Hypocreomycetidae</taxon>
        <taxon>Hypocreales</taxon>
        <taxon>Hypocreaceae</taxon>
        <taxon>Trichoderma</taxon>
    </lineage>
</organism>
<sequence>MELLAVQSLVVTSTVLSLQIKTQRTQKGRVLTPGPAKPEPLQPPSSGMGGRETCFNVYSIACTAQHIQMYPGAAWRMELKRGVRDGARAQGVGSVHRSFASKLLRLMRLSKGSPVCGIESWSTRRTPRACC</sequence>